<feature type="compositionally biased region" description="Basic and acidic residues" evidence="1">
    <location>
        <begin position="179"/>
        <end position="195"/>
    </location>
</feature>
<dbReference type="EMBL" id="JACGCM010001640">
    <property type="protein sequence ID" value="KAF6152378.1"/>
    <property type="molecule type" value="Genomic_DNA"/>
</dbReference>
<accession>A0A7J7MCB3</accession>
<name>A0A7J7MCB3_9MAGN</name>
<feature type="compositionally biased region" description="Basic and acidic residues" evidence="1">
    <location>
        <begin position="337"/>
        <end position="355"/>
    </location>
</feature>
<feature type="region of interest" description="Disordered" evidence="1">
    <location>
        <begin position="320"/>
        <end position="373"/>
    </location>
</feature>
<evidence type="ECO:0000313" key="3">
    <source>
        <dbReference type="Proteomes" id="UP000541444"/>
    </source>
</evidence>
<evidence type="ECO:0000256" key="1">
    <source>
        <dbReference type="SAM" id="MobiDB-lite"/>
    </source>
</evidence>
<feature type="region of interest" description="Disordered" evidence="1">
    <location>
        <begin position="290"/>
        <end position="309"/>
    </location>
</feature>
<evidence type="ECO:0000313" key="2">
    <source>
        <dbReference type="EMBL" id="KAF6152378.1"/>
    </source>
</evidence>
<gene>
    <name evidence="2" type="ORF">GIB67_025464</name>
</gene>
<dbReference type="AlphaFoldDB" id="A0A7J7MCB3"/>
<comment type="caution">
    <text evidence="2">The sequence shown here is derived from an EMBL/GenBank/DDBJ whole genome shotgun (WGS) entry which is preliminary data.</text>
</comment>
<reference evidence="2 3" key="1">
    <citation type="journal article" date="2020" name="IScience">
        <title>Genome Sequencing of the Endangered Kingdonia uniflora (Circaeasteraceae, Ranunculales) Reveals Potential Mechanisms of Evolutionary Specialization.</title>
        <authorList>
            <person name="Sun Y."/>
            <person name="Deng T."/>
            <person name="Zhang A."/>
            <person name="Moore M.J."/>
            <person name="Landis J.B."/>
            <person name="Lin N."/>
            <person name="Zhang H."/>
            <person name="Zhang X."/>
            <person name="Huang J."/>
            <person name="Zhang X."/>
            <person name="Sun H."/>
            <person name="Wang H."/>
        </authorList>
    </citation>
    <scope>NUCLEOTIDE SEQUENCE [LARGE SCALE GENOMIC DNA]</scope>
    <source>
        <strain evidence="2">TB1705</strain>
        <tissue evidence="2">Leaf</tissue>
    </source>
</reference>
<dbReference type="Proteomes" id="UP000541444">
    <property type="component" value="Unassembled WGS sequence"/>
</dbReference>
<feature type="region of interest" description="Disordered" evidence="1">
    <location>
        <begin position="146"/>
        <end position="203"/>
    </location>
</feature>
<protein>
    <submittedName>
        <fullName evidence="2">Uncharacterized protein</fullName>
    </submittedName>
</protein>
<feature type="compositionally biased region" description="Polar residues" evidence="1">
    <location>
        <begin position="299"/>
        <end position="308"/>
    </location>
</feature>
<proteinExistence type="predicted"/>
<keyword evidence="3" id="KW-1185">Reference proteome</keyword>
<organism evidence="2 3">
    <name type="scientific">Kingdonia uniflora</name>
    <dbReference type="NCBI Taxonomy" id="39325"/>
    <lineage>
        <taxon>Eukaryota</taxon>
        <taxon>Viridiplantae</taxon>
        <taxon>Streptophyta</taxon>
        <taxon>Embryophyta</taxon>
        <taxon>Tracheophyta</taxon>
        <taxon>Spermatophyta</taxon>
        <taxon>Magnoliopsida</taxon>
        <taxon>Ranunculales</taxon>
        <taxon>Circaeasteraceae</taxon>
        <taxon>Kingdonia</taxon>
    </lineage>
</organism>
<sequence>MRNFKMRRFPKKKNTYGLKEIDNALKQAKLERYQVIKPSETDMQQGLVQEAMVIFHSLYQIEAPAIGVALIIGVTPAIGAPAIGSSSFATEIEAVVVKVSSQLEKHGKMLLKLDDHGKMLYNHGKMLDQISMSTVEGSSLPLGDTPLLGQYQFSTPKKTTKRKREGGNEKEYGKRKKAEPRTKKGKGEWQKKAEEANVPNNKKKVEGLKKEAFTDDQFDHVSLIQLRTLIPEIPKKGLANKVPRKRRTMVVAKVAKTDIVFFNQEEVVGEAYQASADQTTPISVEEQTLEVEKTKDEASQASTDQTAVVSVEEQTIEVIQTEEVISHQGEDIGEASQSKESKEEVEQNKEEVVEGKDDDDGNSQNKPDPKQLDLMDSEVDITLKKRHALIEEEINERAFKMACQMNQLHAHLDELLPEVLLESFILRPISQDEKNQVDQVWSLRKDKLSPEAKKDYRSTYMRIGH</sequence>